<gene>
    <name evidence="1" type="ORF">NTE_03305</name>
</gene>
<reference evidence="1 2" key="1">
    <citation type="journal article" date="2014" name="PLoS ONE">
        <title>Genome Sequence of Candidatus Nitrososphaera evergladensis from Group I.1b Enriched from Everglades Soil Reveals Novel Genomic Features of the Ammonia-Oxidizing Archaea.</title>
        <authorList>
            <person name="Zhalnina K.V."/>
            <person name="Dias R."/>
            <person name="Leonard M.T."/>
            <person name="Dorr de Quadros P."/>
            <person name="Camargo F.A."/>
            <person name="Drew J.C."/>
            <person name="Farmerie W.G."/>
            <person name="Daroub S.H."/>
            <person name="Triplett E.W."/>
        </authorList>
    </citation>
    <scope>NUCLEOTIDE SEQUENCE [LARGE SCALE GENOMIC DNA]</scope>
    <source>
        <strain evidence="1 2">SR1</strain>
    </source>
</reference>
<dbReference type="STRING" id="1459636.NTE_03305"/>
<keyword evidence="2" id="KW-1185">Reference proteome</keyword>
<sequence>MQQHLLSNCYKEKQMRITWPDGTNVKANFYVKGDKKSRVAVQQNRLAKAADMARAKKRWHGALDRLEVLLA</sequence>
<organism evidence="1 2">
    <name type="scientific">Candidatus Nitrososphaera evergladensis SR1</name>
    <dbReference type="NCBI Taxonomy" id="1459636"/>
    <lineage>
        <taxon>Archaea</taxon>
        <taxon>Nitrososphaerota</taxon>
        <taxon>Nitrososphaeria</taxon>
        <taxon>Nitrososphaerales</taxon>
        <taxon>Nitrososphaeraceae</taxon>
        <taxon>Nitrososphaera</taxon>
    </lineage>
</organism>
<protein>
    <submittedName>
        <fullName evidence="1">Uncharacterized protein</fullName>
    </submittedName>
</protein>
<proteinExistence type="predicted"/>
<dbReference type="HOGENOM" id="CLU_2730556_0_0_2"/>
<dbReference type="EMBL" id="CP007174">
    <property type="protein sequence ID" value="AIF85334.1"/>
    <property type="molecule type" value="Genomic_DNA"/>
</dbReference>
<dbReference type="Proteomes" id="UP000028194">
    <property type="component" value="Chromosome"/>
</dbReference>
<name>A0A075N1J0_9ARCH</name>
<dbReference type="AlphaFoldDB" id="A0A075N1J0"/>
<evidence type="ECO:0000313" key="2">
    <source>
        <dbReference type="Proteomes" id="UP000028194"/>
    </source>
</evidence>
<dbReference type="KEGG" id="nev:NTE_03305"/>
<evidence type="ECO:0000313" key="1">
    <source>
        <dbReference type="EMBL" id="AIF85334.1"/>
    </source>
</evidence>
<accession>A0A075N1J0</accession>